<dbReference type="AlphaFoldDB" id="A0AAN6WQ50"/>
<organism evidence="3 4">
    <name type="scientific">Podospora australis</name>
    <dbReference type="NCBI Taxonomy" id="1536484"/>
    <lineage>
        <taxon>Eukaryota</taxon>
        <taxon>Fungi</taxon>
        <taxon>Dikarya</taxon>
        <taxon>Ascomycota</taxon>
        <taxon>Pezizomycotina</taxon>
        <taxon>Sordariomycetes</taxon>
        <taxon>Sordariomycetidae</taxon>
        <taxon>Sordariales</taxon>
        <taxon>Podosporaceae</taxon>
        <taxon>Podospora</taxon>
    </lineage>
</organism>
<gene>
    <name evidence="3" type="ORF">QBC35DRAFT_59767</name>
</gene>
<accession>A0AAN6WQ50</accession>
<sequence>MVLNSCSDVVAEISRLKLGITAPEVLSETAKELKPSATDREPVGASPKPTMLSVVELPPTPTFSLLHATTEVEPKPNLVETTLSTPLVCTSQEEIEGETFRYFPLLPPELRLKIWHLSFLPRTVELHTRRTHYADRDDLDNWGNTPKWRSSSINPAALSVNTEGRCAALEHYTISLRLAAPISRQQTVEFQGQTIELPSVLYTLSDRVLHISPEHDTVVLLGDLHYTRLKNLLDWFREQDPAGRSKKHAERVGLRKIAMSAAPWAHAVGAATLRAFARTLFADIDEFVLFRYPERAPPLEWGGGRCVLRKADAEQDCFMGFAKQFMDSEHGGGGRWMRVGRGEMKVADISFEEGWQ</sequence>
<feature type="compositionally biased region" description="Basic and acidic residues" evidence="1">
    <location>
        <begin position="31"/>
        <end position="42"/>
    </location>
</feature>
<protein>
    <recommendedName>
        <fullName evidence="2">2EXR domain-containing protein</fullName>
    </recommendedName>
</protein>
<dbReference type="PANTHER" id="PTHR35910:SF1">
    <property type="entry name" value="2EXR DOMAIN-CONTAINING PROTEIN"/>
    <property type="match status" value="1"/>
</dbReference>
<evidence type="ECO:0000256" key="1">
    <source>
        <dbReference type="SAM" id="MobiDB-lite"/>
    </source>
</evidence>
<dbReference type="EMBL" id="MU864494">
    <property type="protein sequence ID" value="KAK4184332.1"/>
    <property type="molecule type" value="Genomic_DNA"/>
</dbReference>
<comment type="caution">
    <text evidence="3">The sequence shown here is derived from an EMBL/GenBank/DDBJ whole genome shotgun (WGS) entry which is preliminary data.</text>
</comment>
<dbReference type="InterPro" id="IPR045518">
    <property type="entry name" value="2EXR"/>
</dbReference>
<dbReference type="PANTHER" id="PTHR35910">
    <property type="entry name" value="2EXR DOMAIN-CONTAINING PROTEIN"/>
    <property type="match status" value="1"/>
</dbReference>
<feature type="domain" description="2EXR" evidence="2">
    <location>
        <begin position="100"/>
        <end position="216"/>
    </location>
</feature>
<evidence type="ECO:0000313" key="4">
    <source>
        <dbReference type="Proteomes" id="UP001302126"/>
    </source>
</evidence>
<reference evidence="3" key="1">
    <citation type="journal article" date="2023" name="Mol. Phylogenet. Evol.">
        <title>Genome-scale phylogeny and comparative genomics of the fungal order Sordariales.</title>
        <authorList>
            <person name="Hensen N."/>
            <person name="Bonometti L."/>
            <person name="Westerberg I."/>
            <person name="Brannstrom I.O."/>
            <person name="Guillou S."/>
            <person name="Cros-Aarteil S."/>
            <person name="Calhoun S."/>
            <person name="Haridas S."/>
            <person name="Kuo A."/>
            <person name="Mondo S."/>
            <person name="Pangilinan J."/>
            <person name="Riley R."/>
            <person name="LaButti K."/>
            <person name="Andreopoulos B."/>
            <person name="Lipzen A."/>
            <person name="Chen C."/>
            <person name="Yan M."/>
            <person name="Daum C."/>
            <person name="Ng V."/>
            <person name="Clum A."/>
            <person name="Steindorff A."/>
            <person name="Ohm R.A."/>
            <person name="Martin F."/>
            <person name="Silar P."/>
            <person name="Natvig D.O."/>
            <person name="Lalanne C."/>
            <person name="Gautier V."/>
            <person name="Ament-Velasquez S.L."/>
            <person name="Kruys A."/>
            <person name="Hutchinson M.I."/>
            <person name="Powell A.J."/>
            <person name="Barry K."/>
            <person name="Miller A.N."/>
            <person name="Grigoriev I.V."/>
            <person name="Debuchy R."/>
            <person name="Gladieux P."/>
            <person name="Hiltunen Thoren M."/>
            <person name="Johannesson H."/>
        </authorList>
    </citation>
    <scope>NUCLEOTIDE SEQUENCE</scope>
    <source>
        <strain evidence="3">PSN309</strain>
    </source>
</reference>
<feature type="region of interest" description="Disordered" evidence="1">
    <location>
        <begin position="31"/>
        <end position="52"/>
    </location>
</feature>
<evidence type="ECO:0000313" key="3">
    <source>
        <dbReference type="EMBL" id="KAK4184332.1"/>
    </source>
</evidence>
<keyword evidence="4" id="KW-1185">Reference proteome</keyword>
<name>A0AAN6WQ50_9PEZI</name>
<proteinExistence type="predicted"/>
<dbReference type="Proteomes" id="UP001302126">
    <property type="component" value="Unassembled WGS sequence"/>
</dbReference>
<reference evidence="3" key="2">
    <citation type="submission" date="2023-05" db="EMBL/GenBank/DDBJ databases">
        <authorList>
            <consortium name="Lawrence Berkeley National Laboratory"/>
            <person name="Steindorff A."/>
            <person name="Hensen N."/>
            <person name="Bonometti L."/>
            <person name="Westerberg I."/>
            <person name="Brannstrom I.O."/>
            <person name="Guillou S."/>
            <person name="Cros-Aarteil S."/>
            <person name="Calhoun S."/>
            <person name="Haridas S."/>
            <person name="Kuo A."/>
            <person name="Mondo S."/>
            <person name="Pangilinan J."/>
            <person name="Riley R."/>
            <person name="Labutti K."/>
            <person name="Andreopoulos B."/>
            <person name="Lipzen A."/>
            <person name="Chen C."/>
            <person name="Yanf M."/>
            <person name="Daum C."/>
            <person name="Ng V."/>
            <person name="Clum A."/>
            <person name="Ohm R."/>
            <person name="Martin F."/>
            <person name="Silar P."/>
            <person name="Natvig D."/>
            <person name="Lalanne C."/>
            <person name="Gautier V."/>
            <person name="Ament-Velasquez S.L."/>
            <person name="Kruys A."/>
            <person name="Hutchinson M.I."/>
            <person name="Powell A.J."/>
            <person name="Barry K."/>
            <person name="Miller A.N."/>
            <person name="Grigoriev I.V."/>
            <person name="Debuchy R."/>
            <person name="Gladieux P."/>
            <person name="Thoren M.H."/>
            <person name="Johannesson H."/>
        </authorList>
    </citation>
    <scope>NUCLEOTIDE SEQUENCE</scope>
    <source>
        <strain evidence="3">PSN309</strain>
    </source>
</reference>
<evidence type="ECO:0000259" key="2">
    <source>
        <dbReference type="Pfam" id="PF20150"/>
    </source>
</evidence>
<dbReference type="Pfam" id="PF20150">
    <property type="entry name" value="2EXR"/>
    <property type="match status" value="1"/>
</dbReference>